<keyword evidence="1" id="KW-0472">Membrane</keyword>
<feature type="transmembrane region" description="Helical" evidence="1">
    <location>
        <begin position="25"/>
        <end position="44"/>
    </location>
</feature>
<evidence type="ECO:0000313" key="3">
    <source>
        <dbReference type="Proteomes" id="UP000326198"/>
    </source>
</evidence>
<evidence type="ECO:0000313" key="2">
    <source>
        <dbReference type="EMBL" id="KAE8377549.1"/>
    </source>
</evidence>
<organism evidence="2 3">
    <name type="scientific">Aspergillus bertholletiae</name>
    <dbReference type="NCBI Taxonomy" id="1226010"/>
    <lineage>
        <taxon>Eukaryota</taxon>
        <taxon>Fungi</taxon>
        <taxon>Dikarya</taxon>
        <taxon>Ascomycota</taxon>
        <taxon>Pezizomycotina</taxon>
        <taxon>Eurotiomycetes</taxon>
        <taxon>Eurotiomycetidae</taxon>
        <taxon>Eurotiales</taxon>
        <taxon>Aspergillaceae</taxon>
        <taxon>Aspergillus</taxon>
        <taxon>Aspergillus subgen. Circumdati</taxon>
    </lineage>
</organism>
<dbReference type="AlphaFoldDB" id="A0A5N7B779"/>
<dbReference type="EMBL" id="ML736221">
    <property type="protein sequence ID" value="KAE8377549.1"/>
    <property type="molecule type" value="Genomic_DNA"/>
</dbReference>
<reference evidence="2 3" key="1">
    <citation type="submission" date="2019-04" db="EMBL/GenBank/DDBJ databases">
        <title>Friends and foes A comparative genomics studyof 23 Aspergillus species from section Flavi.</title>
        <authorList>
            <consortium name="DOE Joint Genome Institute"/>
            <person name="Kjaerbolling I."/>
            <person name="Vesth T."/>
            <person name="Frisvad J.C."/>
            <person name="Nybo J.L."/>
            <person name="Theobald S."/>
            <person name="Kildgaard S."/>
            <person name="Isbrandt T."/>
            <person name="Kuo A."/>
            <person name="Sato A."/>
            <person name="Lyhne E.K."/>
            <person name="Kogle M.E."/>
            <person name="Wiebenga A."/>
            <person name="Kun R.S."/>
            <person name="Lubbers R.J."/>
            <person name="Makela M.R."/>
            <person name="Barry K."/>
            <person name="Chovatia M."/>
            <person name="Clum A."/>
            <person name="Daum C."/>
            <person name="Haridas S."/>
            <person name="He G."/>
            <person name="LaButti K."/>
            <person name="Lipzen A."/>
            <person name="Mondo S."/>
            <person name="Riley R."/>
            <person name="Salamov A."/>
            <person name="Simmons B.A."/>
            <person name="Magnuson J.K."/>
            <person name="Henrissat B."/>
            <person name="Mortensen U.H."/>
            <person name="Larsen T.O."/>
            <person name="Devries R.P."/>
            <person name="Grigoriev I.V."/>
            <person name="Machida M."/>
            <person name="Baker S.E."/>
            <person name="Andersen M.R."/>
        </authorList>
    </citation>
    <scope>NUCLEOTIDE SEQUENCE [LARGE SCALE GENOMIC DNA]</scope>
    <source>
        <strain evidence="2 3">IBT 29228</strain>
    </source>
</reference>
<keyword evidence="1" id="KW-0812">Transmembrane</keyword>
<sequence>MEYTHIGTSPFRRDTVHTQHNYSLFHIHCIIFILSCGVLALGAISNKACNQTQSGNSDVQPLSLALVRLDLVQ</sequence>
<gene>
    <name evidence="2" type="ORF">BDV26DRAFT_263230</name>
</gene>
<protein>
    <submittedName>
        <fullName evidence="2">Uncharacterized protein</fullName>
    </submittedName>
</protein>
<proteinExistence type="predicted"/>
<accession>A0A5N7B779</accession>
<dbReference type="Proteomes" id="UP000326198">
    <property type="component" value="Unassembled WGS sequence"/>
</dbReference>
<evidence type="ECO:0000256" key="1">
    <source>
        <dbReference type="SAM" id="Phobius"/>
    </source>
</evidence>
<name>A0A5N7B779_9EURO</name>
<keyword evidence="3" id="KW-1185">Reference proteome</keyword>
<keyword evidence="1" id="KW-1133">Transmembrane helix</keyword>